<dbReference type="OrthoDB" id="5424745at2759"/>
<dbReference type="STRING" id="1284197.S8AHR1"/>
<comment type="caution">
    <text evidence="1">The sequence shown here is derived from an EMBL/GenBank/DDBJ whole genome shotgun (WGS) entry which is preliminary data.</text>
</comment>
<sequence length="164" mass="18293">MATFGIGIFSMTACVISRLSLILWQYTYNSNRNTFNLGYPIWMGREVSAAVIVGNLYYDYAPLIKAKESWISKFKARKAAYRQTESPDGTDILATRAALSVPTRFRNADGKSCRCGIQNRRSGEFNRASNRFLMKTSSPGIDLGLLAELNAITRSWSLDLSGID</sequence>
<protein>
    <submittedName>
        <fullName evidence="1">Uncharacterized protein</fullName>
    </submittedName>
</protein>
<evidence type="ECO:0000313" key="1">
    <source>
        <dbReference type="EMBL" id="EPS42389.1"/>
    </source>
</evidence>
<dbReference type="Proteomes" id="UP000015100">
    <property type="component" value="Unassembled WGS sequence"/>
</dbReference>
<name>S8AHR1_DACHA</name>
<reference evidence="2" key="2">
    <citation type="submission" date="2013-04" db="EMBL/GenBank/DDBJ databases">
        <title>Genomic mechanisms accounting for the adaptation to parasitism in nematode-trapping fungi.</title>
        <authorList>
            <person name="Ahren D.G."/>
        </authorList>
    </citation>
    <scope>NUCLEOTIDE SEQUENCE [LARGE SCALE GENOMIC DNA]</scope>
    <source>
        <strain evidence="2">CBS 200.50</strain>
    </source>
</reference>
<evidence type="ECO:0000313" key="2">
    <source>
        <dbReference type="Proteomes" id="UP000015100"/>
    </source>
</evidence>
<accession>S8AHR1</accession>
<proteinExistence type="predicted"/>
<dbReference type="EMBL" id="AQGS01000114">
    <property type="protein sequence ID" value="EPS42389.1"/>
    <property type="molecule type" value="Genomic_DNA"/>
</dbReference>
<gene>
    <name evidence="1" type="ORF">H072_3623</name>
</gene>
<reference evidence="1 2" key="1">
    <citation type="journal article" date="2013" name="PLoS Genet.">
        <title>Genomic mechanisms accounting for the adaptation to parasitism in nematode-trapping fungi.</title>
        <authorList>
            <person name="Meerupati T."/>
            <person name="Andersson K.M."/>
            <person name="Friman E."/>
            <person name="Kumar D."/>
            <person name="Tunlid A."/>
            <person name="Ahren D."/>
        </authorList>
    </citation>
    <scope>NUCLEOTIDE SEQUENCE [LARGE SCALE GENOMIC DNA]</scope>
    <source>
        <strain evidence="1 2">CBS 200.50</strain>
    </source>
</reference>
<organism evidence="1 2">
    <name type="scientific">Dactylellina haptotyla (strain CBS 200.50)</name>
    <name type="common">Nematode-trapping fungus</name>
    <name type="synonym">Monacrosporium haptotylum</name>
    <dbReference type="NCBI Taxonomy" id="1284197"/>
    <lineage>
        <taxon>Eukaryota</taxon>
        <taxon>Fungi</taxon>
        <taxon>Dikarya</taxon>
        <taxon>Ascomycota</taxon>
        <taxon>Pezizomycotina</taxon>
        <taxon>Orbiliomycetes</taxon>
        <taxon>Orbiliales</taxon>
        <taxon>Orbiliaceae</taxon>
        <taxon>Dactylellina</taxon>
    </lineage>
</organism>
<dbReference type="HOGENOM" id="CLU_1618952_0_0_1"/>
<dbReference type="AlphaFoldDB" id="S8AHR1"/>
<keyword evidence="2" id="KW-1185">Reference proteome</keyword>